<dbReference type="Pfam" id="PF01972">
    <property type="entry name" value="SDH_protease"/>
    <property type="match status" value="1"/>
</dbReference>
<dbReference type="Proteomes" id="UP000885664">
    <property type="component" value="Unassembled WGS sequence"/>
</dbReference>
<dbReference type="AlphaFoldDB" id="A0A7C2Z3I7"/>
<name>A0A7C2Z3I7_9CREN</name>
<dbReference type="EMBL" id="DSFE01000024">
    <property type="protein sequence ID" value="HEU97401.1"/>
    <property type="molecule type" value="Genomic_DNA"/>
</dbReference>
<dbReference type="Gene3D" id="3.90.226.10">
    <property type="entry name" value="2-enoyl-CoA Hydratase, Chain A, domain 1"/>
    <property type="match status" value="1"/>
</dbReference>
<evidence type="ECO:0000256" key="1">
    <source>
        <dbReference type="SAM" id="Phobius"/>
    </source>
</evidence>
<gene>
    <name evidence="2" type="ORF">ENO36_00895</name>
</gene>
<comment type="caution">
    <text evidence="2">The sequence shown here is derived from an EMBL/GenBank/DDBJ whole genome shotgun (WGS) entry which is preliminary data.</text>
</comment>
<dbReference type="SUPFAM" id="SSF52096">
    <property type="entry name" value="ClpP/crotonase"/>
    <property type="match status" value="1"/>
</dbReference>
<protein>
    <recommendedName>
        <fullName evidence="3">Serine protease</fullName>
    </recommendedName>
</protein>
<sequence length="284" mass="31672">MNVLTLADIASILFWLIFFFLIFSPTTQQARIRAARARILATLEAKTKMKFITLIHRQERVGIFGIPVYRYIDIDDSEEVLRAIREVPKDVGIALVLHTPGGLVLAASQIALALKRHPGKKVVIIPHYAMSGGTLISLAADEIWMDRNAVLGPVDPQIPFQQYGSLPAPSIVKLAKMKGDKAEDMTLIMADVAEKAIVGVRDIVFYLLKDKMGEEKAKELAEKLTAGLWTHDHPITFEEAKELGLPVKDEISPEVYELMSLYKPPLMQRSGVEYIPWSPQKSTA</sequence>
<evidence type="ECO:0000313" key="2">
    <source>
        <dbReference type="EMBL" id="HEU97401.1"/>
    </source>
</evidence>
<organism evidence="2">
    <name type="scientific">Fervidicoccus fontis</name>
    <dbReference type="NCBI Taxonomy" id="683846"/>
    <lineage>
        <taxon>Archaea</taxon>
        <taxon>Thermoproteota</taxon>
        <taxon>Thermoprotei</taxon>
        <taxon>Fervidicoccales</taxon>
        <taxon>Fervidicoccaceae</taxon>
        <taxon>Fervidicoccus</taxon>
    </lineage>
</organism>
<evidence type="ECO:0008006" key="3">
    <source>
        <dbReference type="Google" id="ProtNLM"/>
    </source>
</evidence>
<dbReference type="InterPro" id="IPR029045">
    <property type="entry name" value="ClpP/crotonase-like_dom_sf"/>
</dbReference>
<proteinExistence type="predicted"/>
<dbReference type="PANTHER" id="PTHR35984:SF1">
    <property type="entry name" value="PERIPLASMIC SERINE PROTEASE"/>
    <property type="match status" value="1"/>
</dbReference>
<dbReference type="NCBIfam" id="NF047768">
    <property type="entry name" value="Clp_like_SDH"/>
    <property type="match status" value="1"/>
</dbReference>
<reference evidence="2" key="1">
    <citation type="journal article" date="2020" name="mSystems">
        <title>Genome- and Community-Level Interaction Insights into Carbon Utilization and Element Cycling Functions of Hydrothermarchaeota in Hydrothermal Sediment.</title>
        <authorList>
            <person name="Zhou Z."/>
            <person name="Liu Y."/>
            <person name="Xu W."/>
            <person name="Pan J."/>
            <person name="Luo Z.H."/>
            <person name="Li M."/>
        </authorList>
    </citation>
    <scope>NUCLEOTIDE SEQUENCE [LARGE SCALE GENOMIC DNA]</scope>
    <source>
        <strain evidence="2">SpSt-1259</strain>
    </source>
</reference>
<dbReference type="PANTHER" id="PTHR35984">
    <property type="entry name" value="PERIPLASMIC SERINE PROTEASE"/>
    <property type="match status" value="1"/>
</dbReference>
<feature type="transmembrane region" description="Helical" evidence="1">
    <location>
        <begin position="6"/>
        <end position="23"/>
    </location>
</feature>
<accession>A0A7C2Z3I7</accession>
<keyword evidence="1" id="KW-0472">Membrane</keyword>
<keyword evidence="1" id="KW-0812">Transmembrane</keyword>
<dbReference type="InterPro" id="IPR002825">
    <property type="entry name" value="Pept_S49_ser-pept_pro"/>
</dbReference>
<keyword evidence="1" id="KW-1133">Transmembrane helix</keyword>
<dbReference type="GO" id="GO:0016020">
    <property type="term" value="C:membrane"/>
    <property type="evidence" value="ECO:0007669"/>
    <property type="project" value="InterPro"/>
</dbReference>